<dbReference type="PANTHER" id="PTHR12447:SF3">
    <property type="entry name" value="ANKYRIN REPEAT DOMAIN-CONTAINING PROTEIN 13B"/>
    <property type="match status" value="1"/>
</dbReference>
<accession>A0A9J7ZIP1</accession>
<dbReference type="Proteomes" id="UP001108240">
    <property type="component" value="Unplaced"/>
</dbReference>
<keyword evidence="3" id="KW-1185">Reference proteome</keyword>
<dbReference type="PANTHER" id="PTHR12447">
    <property type="entry name" value="ANKYRIN REPEAT DOMAIN-CONTAINING PROTEIN 13"/>
    <property type="match status" value="1"/>
</dbReference>
<dbReference type="GO" id="GO:0005737">
    <property type="term" value="C:cytoplasm"/>
    <property type="evidence" value="ECO:0007669"/>
    <property type="project" value="TreeGrafter"/>
</dbReference>
<dbReference type="SUPFAM" id="SSF48403">
    <property type="entry name" value="Ankyrin repeat"/>
    <property type="match status" value="1"/>
</dbReference>
<feature type="repeat" description="ANK" evidence="1">
    <location>
        <begin position="36"/>
        <end position="68"/>
    </location>
</feature>
<evidence type="ECO:0000313" key="2">
    <source>
        <dbReference type="Ensembl" id="ENSCCRP00000131143.1"/>
    </source>
</evidence>
<evidence type="ECO:0000313" key="3">
    <source>
        <dbReference type="Proteomes" id="UP001108240"/>
    </source>
</evidence>
<dbReference type="InterPro" id="IPR021832">
    <property type="entry name" value="ANKRD13"/>
</dbReference>
<dbReference type="PROSITE" id="PS50297">
    <property type="entry name" value="ANK_REP_REGION"/>
    <property type="match status" value="1"/>
</dbReference>
<evidence type="ECO:0000256" key="1">
    <source>
        <dbReference type="PROSITE-ProRule" id="PRU00023"/>
    </source>
</evidence>
<protein>
    <submittedName>
        <fullName evidence="2">Ankyrin repeat domain 13B</fullName>
    </submittedName>
</protein>
<organism evidence="2 3">
    <name type="scientific">Cyprinus carpio carpio</name>
    <dbReference type="NCBI Taxonomy" id="630221"/>
    <lineage>
        <taxon>Eukaryota</taxon>
        <taxon>Metazoa</taxon>
        <taxon>Chordata</taxon>
        <taxon>Craniata</taxon>
        <taxon>Vertebrata</taxon>
        <taxon>Euteleostomi</taxon>
        <taxon>Actinopterygii</taxon>
        <taxon>Neopterygii</taxon>
        <taxon>Teleostei</taxon>
        <taxon>Ostariophysi</taxon>
        <taxon>Cypriniformes</taxon>
        <taxon>Cyprinidae</taxon>
        <taxon>Cyprininae</taxon>
        <taxon>Cyprinus</taxon>
    </lineage>
</organism>
<name>A0A9J7ZIP1_CYPCA</name>
<proteinExistence type="predicted"/>
<dbReference type="Pfam" id="PF00023">
    <property type="entry name" value="Ank"/>
    <property type="match status" value="1"/>
</dbReference>
<dbReference type="InterPro" id="IPR036770">
    <property type="entry name" value="Ankyrin_rpt-contain_sf"/>
</dbReference>
<sequence length="95" mass="10852">MFLKYKYFVIFYCMKFLIKRISLSVLQVDLEVLDPRGRTPLHLAVTLGHLECARLLVQRGADVSRENRNGWTGNTAKKPSHFGKDAVILANMINC</sequence>
<dbReference type="PROSITE" id="PS50088">
    <property type="entry name" value="ANK_REPEAT"/>
    <property type="match status" value="1"/>
</dbReference>
<keyword evidence="1" id="KW-0040">ANK repeat</keyword>
<dbReference type="Gene3D" id="1.25.40.20">
    <property type="entry name" value="Ankyrin repeat-containing domain"/>
    <property type="match status" value="1"/>
</dbReference>
<dbReference type="SMART" id="SM00248">
    <property type="entry name" value="ANK"/>
    <property type="match status" value="1"/>
</dbReference>
<reference evidence="2" key="1">
    <citation type="submission" date="2025-08" db="UniProtKB">
        <authorList>
            <consortium name="Ensembl"/>
        </authorList>
    </citation>
    <scope>IDENTIFICATION</scope>
</reference>
<dbReference type="AlphaFoldDB" id="A0A9J7ZIP1"/>
<dbReference type="Ensembl" id="ENSCCRT00000133385.1">
    <property type="protein sequence ID" value="ENSCCRP00000131143.1"/>
    <property type="gene ID" value="ENSCCRG00000071551.1"/>
</dbReference>
<dbReference type="GeneTree" id="ENSGT00950000182928"/>
<reference evidence="2" key="2">
    <citation type="submission" date="2025-09" db="UniProtKB">
        <authorList>
            <consortium name="Ensembl"/>
        </authorList>
    </citation>
    <scope>IDENTIFICATION</scope>
</reference>
<dbReference type="InterPro" id="IPR002110">
    <property type="entry name" value="Ankyrin_rpt"/>
</dbReference>